<evidence type="ECO:0000313" key="2">
    <source>
        <dbReference type="EMBL" id="KAK3590708.1"/>
    </source>
</evidence>
<feature type="compositionally biased region" description="Basic and acidic residues" evidence="1">
    <location>
        <begin position="278"/>
        <end position="291"/>
    </location>
</feature>
<sequence>MVEYETKREKYTVGEFYKWNKEKLPQVVMATQSLGDNTEADAFEYVQVIRIQSVCCSQRVSAVQLNRQGTQECTYSFPVDGTILFCLDENLHQNERLSLSEILRKSVLPVDVHFAKKGIINIGGNTFSTSHFSTLRLTNVSEEIYLLGNYIFDDDLDVKIIQIPINISTIKFSEVTGLKGKTTFEWKSFQRKLDQKAAQLNFNVVSGSSNKEISKSISIGANKEDDIDELNYIQCDNVQPSTNTNIKRSKANVQVIHFDTEKSEDNIYEFMAPLPHDRVSKHIPTTDHTENEPNDTYKINQRKSIHTLKQADYLLPTVVGELNASSEKGSAPRKRTDSSAISQLLGSKSKNSSQADVIQCLQKEHITTNRVSGIAVDDSPPSELQLPTACNLSGTKREPILSTSSCFFDSYENTHFGVVCPTPNAKPSEFSIFKGKEKSHRTAFQKTPQEGFIACDVDEEYVNLAKYKQNDARVAVDDEGEGNWP</sequence>
<accession>A0AAE0SFV1</accession>
<comment type="caution">
    <text evidence="2">The sequence shown here is derived from an EMBL/GenBank/DDBJ whole genome shotgun (WGS) entry which is preliminary data.</text>
</comment>
<evidence type="ECO:0000313" key="3">
    <source>
        <dbReference type="Proteomes" id="UP001195483"/>
    </source>
</evidence>
<keyword evidence="3" id="KW-1185">Reference proteome</keyword>
<dbReference type="Proteomes" id="UP001195483">
    <property type="component" value="Unassembled WGS sequence"/>
</dbReference>
<reference evidence="2" key="3">
    <citation type="submission" date="2023-05" db="EMBL/GenBank/DDBJ databases">
        <authorList>
            <person name="Smith C.H."/>
        </authorList>
    </citation>
    <scope>NUCLEOTIDE SEQUENCE</scope>
    <source>
        <strain evidence="2">CHS0354</strain>
        <tissue evidence="2">Mantle</tissue>
    </source>
</reference>
<reference evidence="2" key="2">
    <citation type="journal article" date="2021" name="Genome Biol. Evol.">
        <title>Developing a high-quality reference genome for a parasitic bivalve with doubly uniparental inheritance (Bivalvia: Unionida).</title>
        <authorList>
            <person name="Smith C.H."/>
        </authorList>
    </citation>
    <scope>NUCLEOTIDE SEQUENCE</scope>
    <source>
        <strain evidence="2">CHS0354</strain>
        <tissue evidence="2">Mantle</tissue>
    </source>
</reference>
<evidence type="ECO:0000256" key="1">
    <source>
        <dbReference type="SAM" id="MobiDB-lite"/>
    </source>
</evidence>
<feature type="region of interest" description="Disordered" evidence="1">
    <location>
        <begin position="278"/>
        <end position="297"/>
    </location>
</feature>
<proteinExistence type="predicted"/>
<reference evidence="2" key="1">
    <citation type="journal article" date="2021" name="Genome Biol. Evol.">
        <title>A High-Quality Reference Genome for a Parasitic Bivalve with Doubly Uniparental Inheritance (Bivalvia: Unionida).</title>
        <authorList>
            <person name="Smith C.H."/>
        </authorList>
    </citation>
    <scope>NUCLEOTIDE SEQUENCE</scope>
    <source>
        <strain evidence="2">CHS0354</strain>
    </source>
</reference>
<protein>
    <submittedName>
        <fullName evidence="2">Uncharacterized protein</fullName>
    </submittedName>
</protein>
<name>A0AAE0SFV1_9BIVA</name>
<dbReference type="AlphaFoldDB" id="A0AAE0SFV1"/>
<organism evidence="2 3">
    <name type="scientific">Potamilus streckersoni</name>
    <dbReference type="NCBI Taxonomy" id="2493646"/>
    <lineage>
        <taxon>Eukaryota</taxon>
        <taxon>Metazoa</taxon>
        <taxon>Spiralia</taxon>
        <taxon>Lophotrochozoa</taxon>
        <taxon>Mollusca</taxon>
        <taxon>Bivalvia</taxon>
        <taxon>Autobranchia</taxon>
        <taxon>Heteroconchia</taxon>
        <taxon>Palaeoheterodonta</taxon>
        <taxon>Unionida</taxon>
        <taxon>Unionoidea</taxon>
        <taxon>Unionidae</taxon>
        <taxon>Ambleminae</taxon>
        <taxon>Lampsilini</taxon>
        <taxon>Potamilus</taxon>
    </lineage>
</organism>
<dbReference type="EMBL" id="JAEAOA010000544">
    <property type="protein sequence ID" value="KAK3590708.1"/>
    <property type="molecule type" value="Genomic_DNA"/>
</dbReference>
<gene>
    <name evidence="2" type="ORF">CHS0354_008051</name>
</gene>